<gene>
    <name evidence="1" type="ORF">VCR31J2_610001</name>
</gene>
<dbReference type="Proteomes" id="UP000041625">
    <property type="component" value="Unassembled WGS sequence"/>
</dbReference>
<proteinExistence type="predicted"/>
<comment type="caution">
    <text evidence="1">The sequence shown here is derived from an EMBL/GenBank/DDBJ whole genome shotgun (WGS) entry which is preliminary data.</text>
</comment>
<reference evidence="1 2" key="1">
    <citation type="submission" date="2014-06" db="EMBL/GenBank/DDBJ databases">
        <authorList>
            <person name="Le Roux F."/>
        </authorList>
    </citation>
    <scope>NUCLEOTIDE SEQUENCE [LARGE SCALE GENOMIC DNA]</scope>
    <source>
        <strain evidence="1 2">J2-31</strain>
    </source>
</reference>
<protein>
    <submittedName>
        <fullName evidence="1">Uncharacterized protein</fullName>
    </submittedName>
</protein>
<keyword evidence="2" id="KW-1185">Reference proteome</keyword>
<sequence length="42" mass="5024">MFRYIIFKQRAKIDAKHETIRNPHTPKSPYAAAYIFVFALIR</sequence>
<accession>A0AA86WX10</accession>
<name>A0AA86WX10_9VIBR</name>
<dbReference type="EMBL" id="CCKJ01000214">
    <property type="protein sequence ID" value="CDT98885.1"/>
    <property type="molecule type" value="Genomic_DNA"/>
</dbReference>
<evidence type="ECO:0000313" key="2">
    <source>
        <dbReference type="Proteomes" id="UP000041625"/>
    </source>
</evidence>
<evidence type="ECO:0000313" key="1">
    <source>
        <dbReference type="EMBL" id="CDT98885.1"/>
    </source>
</evidence>
<organism evidence="1 2">
    <name type="scientific">Vibrio coralliirubri</name>
    <dbReference type="NCBI Taxonomy" id="1516159"/>
    <lineage>
        <taxon>Bacteria</taxon>
        <taxon>Pseudomonadati</taxon>
        <taxon>Pseudomonadota</taxon>
        <taxon>Gammaproteobacteria</taxon>
        <taxon>Vibrionales</taxon>
        <taxon>Vibrionaceae</taxon>
        <taxon>Vibrio</taxon>
    </lineage>
</organism>
<dbReference type="AlphaFoldDB" id="A0AA86WX10"/>